<accession>A0ABD3QID8</accession>
<dbReference type="PANTHER" id="PTHR21600">
    <property type="entry name" value="MITOCHONDRIAL RNA PSEUDOURIDINE SYNTHASE"/>
    <property type="match status" value="1"/>
</dbReference>
<evidence type="ECO:0000313" key="4">
    <source>
        <dbReference type="Proteomes" id="UP001516023"/>
    </source>
</evidence>
<dbReference type="Proteomes" id="UP001516023">
    <property type="component" value="Unassembled WGS sequence"/>
</dbReference>
<organism evidence="3 4">
    <name type="scientific">Cyclotella cryptica</name>
    <dbReference type="NCBI Taxonomy" id="29204"/>
    <lineage>
        <taxon>Eukaryota</taxon>
        <taxon>Sar</taxon>
        <taxon>Stramenopiles</taxon>
        <taxon>Ochrophyta</taxon>
        <taxon>Bacillariophyta</taxon>
        <taxon>Coscinodiscophyceae</taxon>
        <taxon>Thalassiosirophycidae</taxon>
        <taxon>Stephanodiscales</taxon>
        <taxon>Stephanodiscaceae</taxon>
        <taxon>Cyclotella</taxon>
    </lineage>
</organism>
<feature type="domain" description="Pseudouridine synthase RsuA/RluA-like" evidence="2">
    <location>
        <begin position="48"/>
        <end position="246"/>
    </location>
</feature>
<dbReference type="Gene3D" id="3.30.2350.10">
    <property type="entry name" value="Pseudouridine synthase"/>
    <property type="match status" value="1"/>
</dbReference>
<evidence type="ECO:0000313" key="3">
    <source>
        <dbReference type="EMBL" id="KAL3800198.1"/>
    </source>
</evidence>
<dbReference type="InterPro" id="IPR050188">
    <property type="entry name" value="RluA_PseudoU_synthase"/>
</dbReference>
<dbReference type="InterPro" id="IPR006224">
    <property type="entry name" value="PsdUridine_synth_RluA-like_CS"/>
</dbReference>
<dbReference type="EMBL" id="JABMIG020000034">
    <property type="protein sequence ID" value="KAL3800198.1"/>
    <property type="molecule type" value="Genomic_DNA"/>
</dbReference>
<dbReference type="InterPro" id="IPR020103">
    <property type="entry name" value="PsdUridine_synth_cat_dom_sf"/>
</dbReference>
<comment type="caution">
    <text evidence="3">The sequence shown here is derived from an EMBL/GenBank/DDBJ whole genome shotgun (WGS) entry which is preliminary data.</text>
</comment>
<dbReference type="SUPFAM" id="SSF55120">
    <property type="entry name" value="Pseudouridine synthase"/>
    <property type="match status" value="1"/>
</dbReference>
<keyword evidence="4" id="KW-1185">Reference proteome</keyword>
<comment type="similarity">
    <text evidence="1">Belongs to the pseudouridine synthase RluA family.</text>
</comment>
<sequence length="358" mass="40420">MRTDKGRGPHYIKLSERNGSIMRSDLQKSSIISVHDITIPILYEDGNMLAICKPPHIPHHDDRQTGQLGILSLIRELQQQPNSTFPYPHRLYGVHRLDRVTSGILLFAKDSATANILVTKFRQREVVKYYFAVSGKRPKKKKQGWVKGRMVMGRRGSYKLLNGDKNLMKTNSEEEIDERIGQVESNDERGGYAMTRFYTAGLGNLELAHLPDTQYEDKDNSTQYFTPKTAILFEPHTGKTHQLRVAAKAVGLPILGDVRYGGGHAAPPSPETIHSGEFSVWDRTYLHASALHFQMNEGYNVTILSSPPFQHLFVPTAKPVSINDNTQAKNDLTGIFVSMMKKYCDCVPILNMMLQPLR</sequence>
<dbReference type="InterPro" id="IPR006145">
    <property type="entry name" value="PsdUridine_synth_RsuA/RluA"/>
</dbReference>
<name>A0ABD3QID8_9STRA</name>
<dbReference type="CDD" id="cd02869">
    <property type="entry name" value="PseudoU_synth_RluA_like"/>
    <property type="match status" value="1"/>
</dbReference>
<dbReference type="Pfam" id="PF00849">
    <property type="entry name" value="PseudoU_synth_2"/>
    <property type="match status" value="1"/>
</dbReference>
<proteinExistence type="inferred from homology"/>
<dbReference type="AlphaFoldDB" id="A0ABD3QID8"/>
<dbReference type="GO" id="GO:0009982">
    <property type="term" value="F:pseudouridine synthase activity"/>
    <property type="evidence" value="ECO:0007669"/>
    <property type="project" value="UniProtKB-ARBA"/>
</dbReference>
<protein>
    <recommendedName>
        <fullName evidence="2">Pseudouridine synthase RsuA/RluA-like domain-containing protein</fullName>
    </recommendedName>
</protein>
<gene>
    <name evidence="3" type="ORF">HJC23_001119</name>
</gene>
<evidence type="ECO:0000256" key="1">
    <source>
        <dbReference type="ARBA" id="ARBA00010876"/>
    </source>
</evidence>
<dbReference type="PROSITE" id="PS01129">
    <property type="entry name" value="PSI_RLU"/>
    <property type="match status" value="1"/>
</dbReference>
<dbReference type="PANTHER" id="PTHR21600:SF87">
    <property type="entry name" value="RNA PSEUDOURIDYLATE SYNTHASE DOMAIN-CONTAINING PROTEIN 1"/>
    <property type="match status" value="1"/>
</dbReference>
<evidence type="ECO:0000259" key="2">
    <source>
        <dbReference type="Pfam" id="PF00849"/>
    </source>
</evidence>
<reference evidence="3 4" key="1">
    <citation type="journal article" date="2020" name="G3 (Bethesda)">
        <title>Improved Reference Genome for Cyclotella cryptica CCMP332, a Model for Cell Wall Morphogenesis, Salinity Adaptation, and Lipid Production in Diatoms (Bacillariophyta).</title>
        <authorList>
            <person name="Roberts W.R."/>
            <person name="Downey K.M."/>
            <person name="Ruck E.C."/>
            <person name="Traller J.C."/>
            <person name="Alverson A.J."/>
        </authorList>
    </citation>
    <scope>NUCLEOTIDE SEQUENCE [LARGE SCALE GENOMIC DNA]</scope>
    <source>
        <strain evidence="3 4">CCMP332</strain>
    </source>
</reference>